<organism evidence="3 4">
    <name type="scientific">Candidatus Lachnoclostridium stercoravium</name>
    <dbReference type="NCBI Taxonomy" id="2838633"/>
    <lineage>
        <taxon>Bacteria</taxon>
        <taxon>Bacillati</taxon>
        <taxon>Bacillota</taxon>
        <taxon>Clostridia</taxon>
        <taxon>Lachnospirales</taxon>
        <taxon>Lachnospiraceae</taxon>
    </lineage>
</organism>
<dbReference type="PANTHER" id="PTHR33490">
    <property type="entry name" value="BLR5614 PROTEIN-RELATED"/>
    <property type="match status" value="1"/>
</dbReference>
<accession>A0A9D2KP83</accession>
<feature type="chain" id="PRO_5039324040" evidence="1">
    <location>
        <begin position="26"/>
        <end position="304"/>
    </location>
</feature>
<dbReference type="AlphaFoldDB" id="A0A9D2KP83"/>
<dbReference type="Proteomes" id="UP000823900">
    <property type="component" value="Unassembled WGS sequence"/>
</dbReference>
<comment type="caution">
    <text evidence="3">The sequence shown here is derived from an EMBL/GenBank/DDBJ whole genome shotgun (WGS) entry which is preliminary data.</text>
</comment>
<dbReference type="SUPFAM" id="SSF54001">
    <property type="entry name" value="Cysteine proteinases"/>
    <property type="match status" value="1"/>
</dbReference>
<protein>
    <submittedName>
        <fullName evidence="3">Transglutaminase-like domain-containing protein</fullName>
    </submittedName>
</protein>
<keyword evidence="1" id="KW-0732">Signal</keyword>
<dbReference type="PANTHER" id="PTHR33490:SF6">
    <property type="entry name" value="SLL1049 PROTEIN"/>
    <property type="match status" value="1"/>
</dbReference>
<name>A0A9D2KP83_9FIRM</name>
<sequence>MRKLKKAVVLCLCAAAVSFGGGVLPAGTAFGAGAPVMRGLTPSAPGTVTYGNEKAVIDASNASQGYVMVKYNGGGGKIKVQVVKSGGETYTYDLNARDAYEVFPFSEGNGGYTVKVFEHVSGNQYMQAASATVNVSLSDQFLPFLYPNQYVNFNDSSQAVSLANTLAASAPDQLGIVKNVYDYVTDNVTYDYAKAASVQSGYLPDIDQTLATKTGICFDYAALMTAMLRSQNIPTKLVVGYTGSIYHAWVSVYLENIGWVDNVIYFDGHDWKLMDPTFASSGNKSQEIMDYINNAANYQAKYSY</sequence>
<reference evidence="3" key="2">
    <citation type="submission" date="2021-04" db="EMBL/GenBank/DDBJ databases">
        <authorList>
            <person name="Gilroy R."/>
        </authorList>
    </citation>
    <scope>NUCLEOTIDE SEQUENCE</scope>
    <source>
        <strain evidence="3">CHK178-16964</strain>
    </source>
</reference>
<evidence type="ECO:0000259" key="2">
    <source>
        <dbReference type="SMART" id="SM00460"/>
    </source>
</evidence>
<reference evidence="3" key="1">
    <citation type="journal article" date="2021" name="PeerJ">
        <title>Extensive microbial diversity within the chicken gut microbiome revealed by metagenomics and culture.</title>
        <authorList>
            <person name="Gilroy R."/>
            <person name="Ravi A."/>
            <person name="Getino M."/>
            <person name="Pursley I."/>
            <person name="Horton D.L."/>
            <person name="Alikhan N.F."/>
            <person name="Baker D."/>
            <person name="Gharbi K."/>
            <person name="Hall N."/>
            <person name="Watson M."/>
            <person name="Adriaenssens E.M."/>
            <person name="Foster-Nyarko E."/>
            <person name="Jarju S."/>
            <person name="Secka A."/>
            <person name="Antonio M."/>
            <person name="Oren A."/>
            <person name="Chaudhuri R.R."/>
            <person name="La Ragione R."/>
            <person name="Hildebrand F."/>
            <person name="Pallen M.J."/>
        </authorList>
    </citation>
    <scope>NUCLEOTIDE SEQUENCE</scope>
    <source>
        <strain evidence="3">CHK178-16964</strain>
    </source>
</reference>
<dbReference type="EMBL" id="DWZA01000037">
    <property type="protein sequence ID" value="HJA70751.1"/>
    <property type="molecule type" value="Genomic_DNA"/>
</dbReference>
<feature type="signal peptide" evidence="1">
    <location>
        <begin position="1"/>
        <end position="25"/>
    </location>
</feature>
<dbReference type="SMART" id="SM00460">
    <property type="entry name" value="TGc"/>
    <property type="match status" value="1"/>
</dbReference>
<dbReference type="InterPro" id="IPR002931">
    <property type="entry name" value="Transglutaminase-like"/>
</dbReference>
<evidence type="ECO:0000256" key="1">
    <source>
        <dbReference type="SAM" id="SignalP"/>
    </source>
</evidence>
<dbReference type="Gene3D" id="3.10.620.30">
    <property type="match status" value="1"/>
</dbReference>
<dbReference type="InterPro" id="IPR038765">
    <property type="entry name" value="Papain-like_cys_pep_sf"/>
</dbReference>
<evidence type="ECO:0000313" key="3">
    <source>
        <dbReference type="EMBL" id="HJA70751.1"/>
    </source>
</evidence>
<evidence type="ECO:0000313" key="4">
    <source>
        <dbReference type="Proteomes" id="UP000823900"/>
    </source>
</evidence>
<proteinExistence type="predicted"/>
<dbReference type="Pfam" id="PF01841">
    <property type="entry name" value="Transglut_core"/>
    <property type="match status" value="1"/>
</dbReference>
<gene>
    <name evidence="3" type="ORF">IAA07_04115</name>
</gene>
<feature type="domain" description="Transglutaminase-like" evidence="2">
    <location>
        <begin position="209"/>
        <end position="278"/>
    </location>
</feature>